<feature type="compositionally biased region" description="Acidic residues" evidence="1">
    <location>
        <begin position="132"/>
        <end position="141"/>
    </location>
</feature>
<feature type="compositionally biased region" description="Basic and acidic residues" evidence="1">
    <location>
        <begin position="338"/>
        <end position="358"/>
    </location>
</feature>
<feature type="signal peptide" evidence="2">
    <location>
        <begin position="1"/>
        <end position="20"/>
    </location>
</feature>
<gene>
    <name evidence="5" type="primary">LOC105262727</name>
    <name evidence="3" type="ORF">g.31841</name>
</gene>
<dbReference type="AlphaFoldDB" id="A0A0C9R822"/>
<keyword evidence="4" id="KW-1185">Reference proteome</keyword>
<dbReference type="EMBL" id="GBYB01002936">
    <property type="protein sequence ID" value="JAG72703.1"/>
    <property type="molecule type" value="Transcribed_RNA"/>
</dbReference>
<dbReference type="Proteomes" id="UP000694866">
    <property type="component" value="Unplaced"/>
</dbReference>
<keyword evidence="2" id="KW-0732">Signal</keyword>
<feature type="chain" id="PRO_5044541635" evidence="2">
    <location>
        <begin position="21"/>
        <end position="358"/>
    </location>
</feature>
<dbReference type="OrthoDB" id="1734063at2759"/>
<dbReference type="GeneID" id="105262727"/>
<evidence type="ECO:0000313" key="3">
    <source>
        <dbReference type="EMBL" id="JAG72703.1"/>
    </source>
</evidence>
<sequence>MASHKILWCTIFLAVWLTEALPRRDSSFEEVTSPRESSGFRFGDEYFTPEATYHTPEKHQKPEGCEKVVKDLMVCMVCKDPETSAKYEQCSYVPQQSERSYSHKSSGRKPKEYESSQSQVAEVRPSLTKESLEEESEESEEASSPYNSGFFSSRGESEEVSSKRPSRTYRAEAETEDETSGEYVPESERLAEKADRSKCREEKRQDGMTCQVCKDPETGGNFEKCAYAYEPNDKGYSYSRSNKFQSPGRSDSGGKKGKTPKKAIRRIDEKNEAEDRNPGESQFTERKIDGKCREVVKDSMTCTVCTDPKTRRNSEQCSYSYDPADKLFTYSQSRSFGSKKDPNSHQKSKETEELPSEH</sequence>
<feature type="region of interest" description="Disordered" evidence="1">
    <location>
        <begin position="97"/>
        <end position="290"/>
    </location>
</feature>
<organism evidence="3">
    <name type="scientific">Fopius arisanus</name>
    <dbReference type="NCBI Taxonomy" id="64838"/>
    <lineage>
        <taxon>Eukaryota</taxon>
        <taxon>Metazoa</taxon>
        <taxon>Ecdysozoa</taxon>
        <taxon>Arthropoda</taxon>
        <taxon>Hexapoda</taxon>
        <taxon>Insecta</taxon>
        <taxon>Pterygota</taxon>
        <taxon>Neoptera</taxon>
        <taxon>Endopterygota</taxon>
        <taxon>Hymenoptera</taxon>
        <taxon>Apocrita</taxon>
        <taxon>Ichneumonoidea</taxon>
        <taxon>Braconidae</taxon>
        <taxon>Opiinae</taxon>
        <taxon>Fopius</taxon>
    </lineage>
</organism>
<reference evidence="3" key="1">
    <citation type="submission" date="2015-01" db="EMBL/GenBank/DDBJ databases">
        <title>Transcriptome Assembly of Fopius arisanus.</title>
        <authorList>
            <person name="Geib S."/>
        </authorList>
    </citation>
    <scope>NUCLEOTIDE SEQUENCE</scope>
</reference>
<evidence type="ECO:0000313" key="5">
    <source>
        <dbReference type="RefSeq" id="XP_011296758.1"/>
    </source>
</evidence>
<evidence type="ECO:0000256" key="1">
    <source>
        <dbReference type="SAM" id="MobiDB-lite"/>
    </source>
</evidence>
<feature type="compositionally biased region" description="Basic residues" evidence="1">
    <location>
        <begin position="255"/>
        <end position="264"/>
    </location>
</feature>
<feature type="compositionally biased region" description="Low complexity" evidence="1">
    <location>
        <begin position="142"/>
        <end position="154"/>
    </location>
</feature>
<feature type="region of interest" description="Disordered" evidence="1">
    <location>
        <begin position="332"/>
        <end position="358"/>
    </location>
</feature>
<dbReference type="RefSeq" id="XP_011296758.1">
    <property type="nucleotide sequence ID" value="XM_011298456.1"/>
</dbReference>
<feature type="compositionally biased region" description="Basic and acidic residues" evidence="1">
    <location>
        <begin position="186"/>
        <end position="206"/>
    </location>
</feature>
<accession>A0A9R1STA4</accession>
<dbReference type="KEGG" id="fas:105262727"/>
<evidence type="ECO:0000256" key="2">
    <source>
        <dbReference type="SAM" id="SignalP"/>
    </source>
</evidence>
<accession>A0A0C9R822</accession>
<reference evidence="5" key="2">
    <citation type="submission" date="2025-04" db="UniProtKB">
        <authorList>
            <consortium name="RefSeq"/>
        </authorList>
    </citation>
    <scope>IDENTIFICATION</scope>
    <source>
        <strain evidence="5">USDA-PBARC FA_bdor</strain>
        <tissue evidence="5">Whole organism</tissue>
    </source>
</reference>
<feature type="compositionally biased region" description="Basic and acidic residues" evidence="1">
    <location>
        <begin position="265"/>
        <end position="290"/>
    </location>
</feature>
<proteinExistence type="predicted"/>
<name>A0A0C9R822_9HYME</name>
<protein>
    <submittedName>
        <fullName evidence="3 5">Uncharacterized protein</fullName>
    </submittedName>
</protein>
<evidence type="ECO:0000313" key="4">
    <source>
        <dbReference type="Proteomes" id="UP000694866"/>
    </source>
</evidence>
<feature type="compositionally biased region" description="Polar residues" evidence="1">
    <location>
        <begin position="238"/>
        <end position="249"/>
    </location>
</feature>